<proteinExistence type="predicted"/>
<feature type="compositionally biased region" description="Polar residues" evidence="1">
    <location>
        <begin position="98"/>
        <end position="110"/>
    </location>
</feature>
<keyword evidence="2" id="KW-0472">Membrane</keyword>
<dbReference type="VEuPathDB" id="FungiDB:HMPREF1541_01699"/>
<evidence type="ECO:0000313" key="4">
    <source>
        <dbReference type="Proteomes" id="UP000030752"/>
    </source>
</evidence>
<dbReference type="InParanoid" id="W2S1I6"/>
<dbReference type="AlphaFoldDB" id="W2S1I6"/>
<dbReference type="HOGENOM" id="CLU_162840_0_0_1"/>
<evidence type="ECO:0000256" key="2">
    <source>
        <dbReference type="SAM" id="Phobius"/>
    </source>
</evidence>
<dbReference type="RefSeq" id="XP_008714278.1">
    <property type="nucleotide sequence ID" value="XM_008716056.1"/>
</dbReference>
<dbReference type="Proteomes" id="UP000030752">
    <property type="component" value="Unassembled WGS sequence"/>
</dbReference>
<keyword evidence="2" id="KW-1133">Transmembrane helix</keyword>
<sequence length="110" mass="12470">MAGVRDPAFWRRFSVAIHLDEEKAPGSDKSSVSSRAPLKHSETWLEKDRRKKRRTRILGWSIAILTLLVIVGGVFALMFFLKFGLWSTEPRPSDDDPNYSQTQAVNPLGN</sequence>
<feature type="transmembrane region" description="Helical" evidence="2">
    <location>
        <begin position="57"/>
        <end position="81"/>
    </location>
</feature>
<dbReference type="GeneID" id="19969038"/>
<accession>W2S1I6</accession>
<name>W2S1I6_CYPE1</name>
<evidence type="ECO:0000256" key="1">
    <source>
        <dbReference type="SAM" id="MobiDB-lite"/>
    </source>
</evidence>
<organism evidence="3 4">
    <name type="scientific">Cyphellophora europaea (strain CBS 101466)</name>
    <name type="common">Phialophora europaea</name>
    <dbReference type="NCBI Taxonomy" id="1220924"/>
    <lineage>
        <taxon>Eukaryota</taxon>
        <taxon>Fungi</taxon>
        <taxon>Dikarya</taxon>
        <taxon>Ascomycota</taxon>
        <taxon>Pezizomycotina</taxon>
        <taxon>Eurotiomycetes</taxon>
        <taxon>Chaetothyriomycetidae</taxon>
        <taxon>Chaetothyriales</taxon>
        <taxon>Cyphellophoraceae</taxon>
        <taxon>Cyphellophora</taxon>
    </lineage>
</organism>
<protein>
    <submittedName>
        <fullName evidence="3">Uncharacterized protein</fullName>
    </submittedName>
</protein>
<dbReference type="eggNOG" id="ENOG502SY5H">
    <property type="taxonomic scope" value="Eukaryota"/>
</dbReference>
<reference evidence="3 4" key="1">
    <citation type="submission" date="2013-03" db="EMBL/GenBank/DDBJ databases">
        <title>The Genome Sequence of Phialophora europaea CBS 101466.</title>
        <authorList>
            <consortium name="The Broad Institute Genomics Platform"/>
            <person name="Cuomo C."/>
            <person name="de Hoog S."/>
            <person name="Gorbushina A."/>
            <person name="Walker B."/>
            <person name="Young S.K."/>
            <person name="Zeng Q."/>
            <person name="Gargeya S."/>
            <person name="Fitzgerald M."/>
            <person name="Haas B."/>
            <person name="Abouelleil A."/>
            <person name="Allen A.W."/>
            <person name="Alvarado L."/>
            <person name="Arachchi H.M."/>
            <person name="Berlin A.M."/>
            <person name="Chapman S.B."/>
            <person name="Gainer-Dewar J."/>
            <person name="Goldberg J."/>
            <person name="Griggs A."/>
            <person name="Gujja S."/>
            <person name="Hansen M."/>
            <person name="Howarth C."/>
            <person name="Imamovic A."/>
            <person name="Ireland A."/>
            <person name="Larimer J."/>
            <person name="McCowan C."/>
            <person name="Murphy C."/>
            <person name="Pearson M."/>
            <person name="Poon T.W."/>
            <person name="Priest M."/>
            <person name="Roberts A."/>
            <person name="Saif S."/>
            <person name="Shea T."/>
            <person name="Sisk P."/>
            <person name="Sykes S."/>
            <person name="Wortman J."/>
            <person name="Nusbaum C."/>
            <person name="Birren B."/>
        </authorList>
    </citation>
    <scope>NUCLEOTIDE SEQUENCE [LARGE SCALE GENOMIC DNA]</scope>
    <source>
        <strain evidence="3 4">CBS 101466</strain>
    </source>
</reference>
<keyword evidence="2" id="KW-0812">Transmembrane</keyword>
<feature type="region of interest" description="Disordered" evidence="1">
    <location>
        <begin position="89"/>
        <end position="110"/>
    </location>
</feature>
<dbReference type="OrthoDB" id="5353310at2759"/>
<gene>
    <name evidence="3" type="ORF">HMPREF1541_01699</name>
</gene>
<dbReference type="EMBL" id="KB822718">
    <property type="protein sequence ID" value="ETN42542.1"/>
    <property type="molecule type" value="Genomic_DNA"/>
</dbReference>
<evidence type="ECO:0000313" key="3">
    <source>
        <dbReference type="EMBL" id="ETN42542.1"/>
    </source>
</evidence>
<keyword evidence="4" id="KW-1185">Reference proteome</keyword>
<feature type="region of interest" description="Disordered" evidence="1">
    <location>
        <begin position="22"/>
        <end position="41"/>
    </location>
</feature>